<accession>A0ABP3V8Z4</accession>
<feature type="domain" description="GP-PDE" evidence="1">
    <location>
        <begin position="5"/>
        <end position="241"/>
    </location>
</feature>
<dbReference type="EMBL" id="BAAACG010000019">
    <property type="protein sequence ID" value="GAA0748355.1"/>
    <property type="molecule type" value="Genomic_DNA"/>
</dbReference>
<evidence type="ECO:0000259" key="1">
    <source>
        <dbReference type="PROSITE" id="PS51704"/>
    </source>
</evidence>
<keyword evidence="3" id="KW-1185">Reference proteome</keyword>
<dbReference type="InterPro" id="IPR030395">
    <property type="entry name" value="GP_PDE_dom"/>
</dbReference>
<dbReference type="Pfam" id="PF03009">
    <property type="entry name" value="GDPD"/>
    <property type="match status" value="1"/>
</dbReference>
<evidence type="ECO:0000313" key="2">
    <source>
        <dbReference type="EMBL" id="GAA0748355.1"/>
    </source>
</evidence>
<name>A0ABP3V8Z4_9CLOT</name>
<protein>
    <submittedName>
        <fullName evidence="2">Glycerophosphodiester phosphodiesterase family protein</fullName>
    </submittedName>
</protein>
<dbReference type="Gene3D" id="3.20.20.190">
    <property type="entry name" value="Phosphatidylinositol (PI) phosphodiesterase"/>
    <property type="match status" value="1"/>
</dbReference>
<evidence type="ECO:0000313" key="3">
    <source>
        <dbReference type="Proteomes" id="UP001501510"/>
    </source>
</evidence>
<dbReference type="InterPro" id="IPR017946">
    <property type="entry name" value="PLC-like_Pdiesterase_TIM-brl"/>
</dbReference>
<proteinExistence type="predicted"/>
<dbReference type="PANTHER" id="PTHR46211:SF1">
    <property type="entry name" value="GLYCEROPHOSPHODIESTER PHOSPHODIESTERASE, CYTOPLASMIC"/>
    <property type="match status" value="1"/>
</dbReference>
<dbReference type="PROSITE" id="PS50007">
    <property type="entry name" value="PIPLC_X_DOMAIN"/>
    <property type="match status" value="1"/>
</dbReference>
<dbReference type="RefSeq" id="WP_343764494.1">
    <property type="nucleotide sequence ID" value="NZ_BAAACG010000019.1"/>
</dbReference>
<reference evidence="3" key="1">
    <citation type="journal article" date="2019" name="Int. J. Syst. Evol. Microbiol.">
        <title>The Global Catalogue of Microorganisms (GCM) 10K type strain sequencing project: providing services to taxonomists for standard genome sequencing and annotation.</title>
        <authorList>
            <consortium name="The Broad Institute Genomics Platform"/>
            <consortium name="The Broad Institute Genome Sequencing Center for Infectious Disease"/>
            <person name="Wu L."/>
            <person name="Ma J."/>
        </authorList>
    </citation>
    <scope>NUCLEOTIDE SEQUENCE [LARGE SCALE GENOMIC DNA]</scope>
    <source>
        <strain evidence="3">JCM 1407</strain>
    </source>
</reference>
<sequence length="256" mass="29488">MKKFPLNIAHRGASTSAPENTMPAFERAIKDHCDCIELDVHLSHDNIPVVIHDETLNRTTNGYGRVSDFTVCELKKLDAGKYFSKEFINTKIPTLEEVFKLVVKYNTSLDIEIKQSTGDIEKKVIDLIFKYNYENKVIITSFNPKSLVTTKKLCPNIETGLLFFLLQRDPIDSAKKINANALCANFNFVNTLNKEYIKKISDNNLKLFTFTVNKKSDMVHMIKKNVDGIITNNPYELYKLKTNPFKRLFYSLNFKK</sequence>
<dbReference type="SUPFAM" id="SSF51695">
    <property type="entry name" value="PLC-like phosphodiesterases"/>
    <property type="match status" value="1"/>
</dbReference>
<comment type="caution">
    <text evidence="2">The sequence shown here is derived from an EMBL/GenBank/DDBJ whole genome shotgun (WGS) entry which is preliminary data.</text>
</comment>
<gene>
    <name evidence="2" type="ORF">GCM10008906_38590</name>
</gene>
<dbReference type="PANTHER" id="PTHR46211">
    <property type="entry name" value="GLYCEROPHOSPHORYL DIESTER PHOSPHODIESTERASE"/>
    <property type="match status" value="1"/>
</dbReference>
<dbReference type="Proteomes" id="UP001501510">
    <property type="component" value="Unassembled WGS sequence"/>
</dbReference>
<dbReference type="PROSITE" id="PS51704">
    <property type="entry name" value="GP_PDE"/>
    <property type="match status" value="1"/>
</dbReference>
<organism evidence="2 3">
    <name type="scientific">Clostridium oceanicum</name>
    <dbReference type="NCBI Taxonomy" id="1543"/>
    <lineage>
        <taxon>Bacteria</taxon>
        <taxon>Bacillati</taxon>
        <taxon>Bacillota</taxon>
        <taxon>Clostridia</taxon>
        <taxon>Eubacteriales</taxon>
        <taxon>Clostridiaceae</taxon>
        <taxon>Clostridium</taxon>
    </lineage>
</organism>